<organism evidence="3 4">
    <name type="scientific">Onychostoma macrolepis</name>
    <dbReference type="NCBI Taxonomy" id="369639"/>
    <lineage>
        <taxon>Eukaryota</taxon>
        <taxon>Metazoa</taxon>
        <taxon>Chordata</taxon>
        <taxon>Craniata</taxon>
        <taxon>Vertebrata</taxon>
        <taxon>Euteleostomi</taxon>
        <taxon>Actinopterygii</taxon>
        <taxon>Neopterygii</taxon>
        <taxon>Teleostei</taxon>
        <taxon>Ostariophysi</taxon>
        <taxon>Cypriniformes</taxon>
        <taxon>Cyprinidae</taxon>
        <taxon>Acrossocheilinae</taxon>
        <taxon>Onychostoma</taxon>
    </lineage>
</organism>
<dbReference type="SUPFAM" id="SSF48726">
    <property type="entry name" value="Immunoglobulin"/>
    <property type="match status" value="1"/>
</dbReference>
<comment type="caution">
    <text evidence="3">The sequence shown here is derived from an EMBL/GenBank/DDBJ whole genome shotgun (WGS) entry which is preliminary data.</text>
</comment>
<accession>A0A7J6CD33</accession>
<evidence type="ECO:0000313" key="3">
    <source>
        <dbReference type="EMBL" id="KAF4105130.1"/>
    </source>
</evidence>
<dbReference type="EMBL" id="JAAMOB010000014">
    <property type="protein sequence ID" value="KAF4105130.1"/>
    <property type="molecule type" value="Genomic_DNA"/>
</dbReference>
<dbReference type="InterPro" id="IPR007110">
    <property type="entry name" value="Ig-like_dom"/>
</dbReference>
<dbReference type="Proteomes" id="UP000579812">
    <property type="component" value="Unassembled WGS sequence"/>
</dbReference>
<gene>
    <name evidence="3" type="ORF">G5714_014461</name>
</gene>
<name>A0A7J6CD33_9TELE</name>
<evidence type="ECO:0000256" key="1">
    <source>
        <dbReference type="SAM" id="Phobius"/>
    </source>
</evidence>
<feature type="transmembrane region" description="Helical" evidence="1">
    <location>
        <begin position="183"/>
        <end position="203"/>
    </location>
</feature>
<feature type="domain" description="Ig-like" evidence="2">
    <location>
        <begin position="99"/>
        <end position="176"/>
    </location>
</feature>
<dbReference type="PROSITE" id="PS50835">
    <property type="entry name" value="IG_LIKE"/>
    <property type="match status" value="1"/>
</dbReference>
<proteinExistence type="predicted"/>
<keyword evidence="4" id="KW-1185">Reference proteome</keyword>
<keyword evidence="1" id="KW-0472">Membrane</keyword>
<keyword evidence="1" id="KW-1133">Transmembrane helix</keyword>
<evidence type="ECO:0000313" key="4">
    <source>
        <dbReference type="Proteomes" id="UP000579812"/>
    </source>
</evidence>
<dbReference type="AlphaFoldDB" id="A0A7J6CD33"/>
<dbReference type="InterPro" id="IPR036179">
    <property type="entry name" value="Ig-like_dom_sf"/>
</dbReference>
<protein>
    <recommendedName>
        <fullName evidence="2">Ig-like domain-containing protein</fullName>
    </recommendedName>
</protein>
<evidence type="ECO:0000259" key="2">
    <source>
        <dbReference type="PROSITE" id="PS50835"/>
    </source>
</evidence>
<keyword evidence="1" id="KW-0812">Transmembrane</keyword>
<sequence>MNRALLSETLIPDTITSETYSLKIAGRTITRMFSRTLLIIVCLHLLGAGIGHAETCKPVECLNCSQPLGRNTTQACPLCQSNSLNCTNDVLQNCTIKDFNVNVYTSSTKVPEGTTVTVNCTHDVPNGSISWLKDNQLQEKEIKLLLFKIKNILKTSVISCKVDSSCGNYNSTITIDVEAANNLLVLLICVGAAATLLMLFAIVMKIALKRGQGTFITFCN</sequence>
<reference evidence="3 4" key="1">
    <citation type="submission" date="2020-04" db="EMBL/GenBank/DDBJ databases">
        <title>Chromosome-level genome assembly of a cyprinid fish Onychostoma macrolepis by integration of Nanopore Sequencing, Bionano and Hi-C technology.</title>
        <authorList>
            <person name="Wang D."/>
        </authorList>
    </citation>
    <scope>NUCLEOTIDE SEQUENCE [LARGE SCALE GENOMIC DNA]</scope>
    <source>
        <strain evidence="3">SWU-2019</strain>
        <tissue evidence="3">Muscle</tissue>
    </source>
</reference>